<dbReference type="InterPro" id="IPR045584">
    <property type="entry name" value="Pilin-like"/>
</dbReference>
<sequence>MIIKGKTRGFTLMELMIATSLFVILIAIASGAFINTLRTQRIITNLSESMNNVALAIEQIAREIRVGFSFEGGGKILEFINSSGNGVTYELRQQQDSDNSGIWRCENGSDCEFITSPEVNIDRLEFILRGNGSDREPPRVTILISVVGEKDIRVDLQTTISSRIIDS</sequence>
<evidence type="ECO:0008006" key="4">
    <source>
        <dbReference type="Google" id="ProtNLM"/>
    </source>
</evidence>
<dbReference type="Proteomes" id="UP000176544">
    <property type="component" value="Unassembled WGS sequence"/>
</dbReference>
<dbReference type="NCBIfam" id="TIGR02532">
    <property type="entry name" value="IV_pilin_GFxxxE"/>
    <property type="match status" value="1"/>
</dbReference>
<protein>
    <recommendedName>
        <fullName evidence="4">Prepilin-type N-terminal cleavage/methylation domain-containing protein</fullName>
    </recommendedName>
</protein>
<accession>A0A1G1Z7D5</accession>
<dbReference type="EMBL" id="MHJA01000029">
    <property type="protein sequence ID" value="OGY60552.1"/>
    <property type="molecule type" value="Genomic_DNA"/>
</dbReference>
<dbReference type="SUPFAM" id="SSF54523">
    <property type="entry name" value="Pili subunits"/>
    <property type="match status" value="1"/>
</dbReference>
<dbReference type="InterPro" id="IPR012902">
    <property type="entry name" value="N_methyl_site"/>
</dbReference>
<keyword evidence="1" id="KW-1133">Transmembrane helix</keyword>
<feature type="transmembrane region" description="Helical" evidence="1">
    <location>
        <begin position="12"/>
        <end position="34"/>
    </location>
</feature>
<name>A0A1G1Z7D5_9BACT</name>
<comment type="caution">
    <text evidence="2">The sequence shown here is derived from an EMBL/GenBank/DDBJ whole genome shotgun (WGS) entry which is preliminary data.</text>
</comment>
<dbReference type="AlphaFoldDB" id="A0A1G1Z7D5"/>
<gene>
    <name evidence="2" type="ORF">A3I33_02085</name>
</gene>
<proteinExistence type="predicted"/>
<evidence type="ECO:0000313" key="3">
    <source>
        <dbReference type="Proteomes" id="UP000176544"/>
    </source>
</evidence>
<evidence type="ECO:0000256" key="1">
    <source>
        <dbReference type="SAM" id="Phobius"/>
    </source>
</evidence>
<dbReference type="Pfam" id="PF07963">
    <property type="entry name" value="N_methyl"/>
    <property type="match status" value="1"/>
</dbReference>
<reference evidence="2 3" key="1">
    <citation type="journal article" date="2016" name="Nat. Commun.">
        <title>Thousands of microbial genomes shed light on interconnected biogeochemical processes in an aquifer system.</title>
        <authorList>
            <person name="Anantharaman K."/>
            <person name="Brown C.T."/>
            <person name="Hug L.A."/>
            <person name="Sharon I."/>
            <person name="Castelle C.J."/>
            <person name="Probst A.J."/>
            <person name="Thomas B.C."/>
            <person name="Singh A."/>
            <person name="Wilkins M.J."/>
            <person name="Karaoz U."/>
            <person name="Brodie E.L."/>
            <person name="Williams K.H."/>
            <person name="Hubbard S.S."/>
            <person name="Banfield J.F."/>
        </authorList>
    </citation>
    <scope>NUCLEOTIDE SEQUENCE [LARGE SCALE GENOMIC DNA]</scope>
</reference>
<keyword evidence="1" id="KW-0812">Transmembrane</keyword>
<organism evidence="2 3">
    <name type="scientific">Candidatus Colwellbacteria bacterium RIFCSPLOWO2_02_FULL_45_11</name>
    <dbReference type="NCBI Taxonomy" id="1797692"/>
    <lineage>
        <taxon>Bacteria</taxon>
        <taxon>Candidatus Colwelliibacteriota</taxon>
    </lineage>
</organism>
<dbReference type="STRING" id="1797692.A3I33_02085"/>
<evidence type="ECO:0000313" key="2">
    <source>
        <dbReference type="EMBL" id="OGY60552.1"/>
    </source>
</evidence>
<keyword evidence="1" id="KW-0472">Membrane</keyword>